<dbReference type="EMBL" id="CP133613">
    <property type="protein sequence ID" value="WMV14804.1"/>
    <property type="molecule type" value="Genomic_DNA"/>
</dbReference>
<reference evidence="2" key="1">
    <citation type="submission" date="2023-08" db="EMBL/GenBank/DDBJ databases">
        <title>A de novo genome assembly of Solanum verrucosum Schlechtendal, a Mexican diploid species geographically isolated from the other diploid A-genome species in potato relatives.</title>
        <authorList>
            <person name="Hosaka K."/>
        </authorList>
    </citation>
    <scope>NUCLEOTIDE SEQUENCE</scope>
    <source>
        <tissue evidence="2">Young leaves</tissue>
    </source>
</reference>
<protein>
    <recommendedName>
        <fullName evidence="1">Serine aminopeptidase S33 domain-containing protein</fullName>
    </recommendedName>
</protein>
<proteinExistence type="predicted"/>
<organism evidence="2 3">
    <name type="scientific">Solanum verrucosum</name>
    <dbReference type="NCBI Taxonomy" id="315347"/>
    <lineage>
        <taxon>Eukaryota</taxon>
        <taxon>Viridiplantae</taxon>
        <taxon>Streptophyta</taxon>
        <taxon>Embryophyta</taxon>
        <taxon>Tracheophyta</taxon>
        <taxon>Spermatophyta</taxon>
        <taxon>Magnoliopsida</taxon>
        <taxon>eudicotyledons</taxon>
        <taxon>Gunneridae</taxon>
        <taxon>Pentapetalae</taxon>
        <taxon>asterids</taxon>
        <taxon>lamiids</taxon>
        <taxon>Solanales</taxon>
        <taxon>Solanaceae</taxon>
        <taxon>Solanoideae</taxon>
        <taxon>Solaneae</taxon>
        <taxon>Solanum</taxon>
    </lineage>
</organism>
<dbReference type="InterPro" id="IPR051044">
    <property type="entry name" value="MAG_DAG_Lipase"/>
</dbReference>
<dbReference type="InterPro" id="IPR029058">
    <property type="entry name" value="AB_hydrolase_fold"/>
</dbReference>
<feature type="domain" description="Serine aminopeptidase S33" evidence="1">
    <location>
        <begin position="32"/>
        <end position="101"/>
    </location>
</feature>
<keyword evidence="3" id="KW-1185">Reference proteome</keyword>
<dbReference type="InterPro" id="IPR022742">
    <property type="entry name" value="Hydrolase_4"/>
</dbReference>
<dbReference type="PANTHER" id="PTHR11614">
    <property type="entry name" value="PHOSPHOLIPASE-RELATED"/>
    <property type="match status" value="1"/>
</dbReference>
<sequence length="132" mass="14553">MPHAGLKMKESYEVNSRGLDIFSKSWLPETIPPKAMVYFCHGYGDTCTFFVEGIARKLASSGYGVFAMDYPGFGLSEGLHGYIPSFDKLVDDVIEHYSKAKGALNIGHADNVGTWSLLVKSHYDVTSPKAIR</sequence>
<dbReference type="Gene3D" id="3.40.50.1820">
    <property type="entry name" value="alpha/beta hydrolase"/>
    <property type="match status" value="1"/>
</dbReference>
<evidence type="ECO:0000313" key="3">
    <source>
        <dbReference type="Proteomes" id="UP001234989"/>
    </source>
</evidence>
<dbReference type="AlphaFoldDB" id="A0AAF0Q100"/>
<evidence type="ECO:0000259" key="1">
    <source>
        <dbReference type="Pfam" id="PF12146"/>
    </source>
</evidence>
<dbReference type="Proteomes" id="UP001234989">
    <property type="component" value="Chromosome 2"/>
</dbReference>
<dbReference type="Pfam" id="PF12146">
    <property type="entry name" value="Hydrolase_4"/>
    <property type="match status" value="1"/>
</dbReference>
<accession>A0AAF0Q100</accession>
<dbReference type="SUPFAM" id="SSF53474">
    <property type="entry name" value="alpha/beta-Hydrolases"/>
    <property type="match status" value="1"/>
</dbReference>
<gene>
    <name evidence="2" type="ORF">MTR67_008189</name>
</gene>
<evidence type="ECO:0000313" key="2">
    <source>
        <dbReference type="EMBL" id="WMV14804.1"/>
    </source>
</evidence>
<name>A0AAF0Q100_SOLVR</name>